<evidence type="ECO:0000256" key="1">
    <source>
        <dbReference type="SAM" id="MobiDB-lite"/>
    </source>
</evidence>
<gene>
    <name evidence="2" type="ORF">WA026_014277</name>
</gene>
<protein>
    <recommendedName>
        <fullName evidence="4">Reverse transcriptase domain-containing protein</fullName>
    </recommendedName>
</protein>
<name>A0AAW1TUK7_9CUCU</name>
<dbReference type="Proteomes" id="UP001431783">
    <property type="component" value="Unassembled WGS sequence"/>
</dbReference>
<sequence length="115" mass="13159">MPLWRLLKKNNNAMDNGIPALCVLMDLGKTFDTVDHNLEIALQISIQNKHINPKEIGKQAYAQVLKINALIMKSKENIREVNKIKKDLRQKVNPEEIETTVTMGRKPKNGLKNEE</sequence>
<dbReference type="AlphaFoldDB" id="A0AAW1TUK7"/>
<comment type="caution">
    <text evidence="2">The sequence shown here is derived from an EMBL/GenBank/DDBJ whole genome shotgun (WGS) entry which is preliminary data.</text>
</comment>
<organism evidence="2 3">
    <name type="scientific">Henosepilachna vigintioctopunctata</name>
    <dbReference type="NCBI Taxonomy" id="420089"/>
    <lineage>
        <taxon>Eukaryota</taxon>
        <taxon>Metazoa</taxon>
        <taxon>Ecdysozoa</taxon>
        <taxon>Arthropoda</taxon>
        <taxon>Hexapoda</taxon>
        <taxon>Insecta</taxon>
        <taxon>Pterygota</taxon>
        <taxon>Neoptera</taxon>
        <taxon>Endopterygota</taxon>
        <taxon>Coleoptera</taxon>
        <taxon>Polyphaga</taxon>
        <taxon>Cucujiformia</taxon>
        <taxon>Coccinelloidea</taxon>
        <taxon>Coccinellidae</taxon>
        <taxon>Epilachninae</taxon>
        <taxon>Epilachnini</taxon>
        <taxon>Henosepilachna</taxon>
    </lineage>
</organism>
<dbReference type="EMBL" id="JARQZJ010000007">
    <property type="protein sequence ID" value="KAK9871821.1"/>
    <property type="molecule type" value="Genomic_DNA"/>
</dbReference>
<reference evidence="2 3" key="1">
    <citation type="submission" date="2023-03" db="EMBL/GenBank/DDBJ databases">
        <title>Genome insight into feeding habits of ladybird beetles.</title>
        <authorList>
            <person name="Li H.-S."/>
            <person name="Huang Y.-H."/>
            <person name="Pang H."/>
        </authorList>
    </citation>
    <scope>NUCLEOTIDE SEQUENCE [LARGE SCALE GENOMIC DNA]</scope>
    <source>
        <strain evidence="2">SYSU_2023b</strain>
        <tissue evidence="2">Whole body</tissue>
    </source>
</reference>
<feature type="region of interest" description="Disordered" evidence="1">
    <location>
        <begin position="95"/>
        <end position="115"/>
    </location>
</feature>
<accession>A0AAW1TUK7</accession>
<keyword evidence="3" id="KW-1185">Reference proteome</keyword>
<proteinExistence type="predicted"/>
<evidence type="ECO:0000313" key="3">
    <source>
        <dbReference type="Proteomes" id="UP001431783"/>
    </source>
</evidence>
<evidence type="ECO:0008006" key="4">
    <source>
        <dbReference type="Google" id="ProtNLM"/>
    </source>
</evidence>
<evidence type="ECO:0000313" key="2">
    <source>
        <dbReference type="EMBL" id="KAK9871821.1"/>
    </source>
</evidence>